<accession>A0ABT7S5E7</accession>
<keyword evidence="3" id="KW-1185">Reference proteome</keyword>
<proteinExistence type="predicted"/>
<dbReference type="RefSeq" id="WP_289445988.1">
    <property type="nucleotide sequence ID" value="NZ_JAUCGR010000001.1"/>
</dbReference>
<evidence type="ECO:0000313" key="2">
    <source>
        <dbReference type="EMBL" id="MDM7830832.1"/>
    </source>
</evidence>
<evidence type="ECO:0000256" key="1">
    <source>
        <dbReference type="SAM" id="MobiDB-lite"/>
    </source>
</evidence>
<evidence type="ECO:0000313" key="3">
    <source>
        <dbReference type="Proteomes" id="UP001321453"/>
    </source>
</evidence>
<feature type="compositionally biased region" description="Polar residues" evidence="1">
    <location>
        <begin position="25"/>
        <end position="34"/>
    </location>
</feature>
<dbReference type="EMBL" id="JAUCGR010000001">
    <property type="protein sequence ID" value="MDM7830832.1"/>
    <property type="molecule type" value="Genomic_DNA"/>
</dbReference>
<protein>
    <recommendedName>
        <fullName evidence="4">Lipoprotein</fullName>
    </recommendedName>
</protein>
<dbReference type="Proteomes" id="UP001321453">
    <property type="component" value="Unassembled WGS sequence"/>
</dbReference>
<name>A0ABT7S5E7_9CELL</name>
<reference evidence="2 3" key="1">
    <citation type="submission" date="2023-06" db="EMBL/GenBank/DDBJ databases">
        <title>Cellulomonas sp. MW9 Whole genome sequence.</title>
        <authorList>
            <person name="Park S."/>
        </authorList>
    </citation>
    <scope>NUCLEOTIDE SEQUENCE [LARGE SCALE GENOMIC DNA]</scope>
    <source>
        <strain evidence="2 3">MW9</strain>
    </source>
</reference>
<comment type="caution">
    <text evidence="2">The sequence shown here is derived from an EMBL/GenBank/DDBJ whole genome shotgun (WGS) entry which is preliminary data.</text>
</comment>
<organism evidence="2 3">
    <name type="scientific">Cellulomonas edaphi</name>
    <dbReference type="NCBI Taxonomy" id="3053468"/>
    <lineage>
        <taxon>Bacteria</taxon>
        <taxon>Bacillati</taxon>
        <taxon>Actinomycetota</taxon>
        <taxon>Actinomycetes</taxon>
        <taxon>Micrococcales</taxon>
        <taxon>Cellulomonadaceae</taxon>
        <taxon>Cellulomonas</taxon>
    </lineage>
</organism>
<sequence>MASVIAAAAAACSHGPATEAAPRPTTRSSHSAAPSEQPVPIAPFAESVGGRTRLVLDEHEKLAASLGGDDSSVVLPSGGFTLYGLCQGPTPVTLTFVDETDPFWIVPCDGLPSRLRGSGAVERRAAVSGQADAEWEVLVAVPDIAPSSSED</sequence>
<gene>
    <name evidence="2" type="ORF">QRT05_05765</name>
</gene>
<feature type="region of interest" description="Disordered" evidence="1">
    <location>
        <begin position="15"/>
        <end position="42"/>
    </location>
</feature>
<evidence type="ECO:0008006" key="4">
    <source>
        <dbReference type="Google" id="ProtNLM"/>
    </source>
</evidence>